<dbReference type="AlphaFoldDB" id="A0A9D1E4L7"/>
<organism evidence="3 4">
    <name type="scientific">Candidatus Fimimonas gallinarum</name>
    <dbReference type="NCBI Taxonomy" id="2840821"/>
    <lineage>
        <taxon>Bacteria</taxon>
        <taxon>Pseudomonadati</taxon>
        <taxon>Myxococcota</taxon>
        <taxon>Myxococcia</taxon>
        <taxon>Myxococcales</taxon>
        <taxon>Cystobacterineae</taxon>
        <taxon>Myxococcaceae</taxon>
        <taxon>Myxococcaceae incertae sedis</taxon>
        <taxon>Candidatus Fimimonas</taxon>
    </lineage>
</organism>
<proteinExistence type="predicted"/>
<keyword evidence="2" id="KW-0472">Membrane</keyword>
<feature type="region of interest" description="Disordered" evidence="1">
    <location>
        <begin position="104"/>
        <end position="124"/>
    </location>
</feature>
<gene>
    <name evidence="3" type="ORF">IAC95_04130</name>
</gene>
<evidence type="ECO:0000313" key="3">
    <source>
        <dbReference type="EMBL" id="HIR66047.1"/>
    </source>
</evidence>
<reference evidence="3" key="1">
    <citation type="submission" date="2020-10" db="EMBL/GenBank/DDBJ databases">
        <authorList>
            <person name="Gilroy R."/>
        </authorList>
    </citation>
    <scope>NUCLEOTIDE SEQUENCE</scope>
    <source>
        <strain evidence="3">CHK121-14286</strain>
    </source>
</reference>
<keyword evidence="2" id="KW-0812">Transmembrane</keyword>
<evidence type="ECO:0000256" key="2">
    <source>
        <dbReference type="SAM" id="Phobius"/>
    </source>
</evidence>
<keyword evidence="2" id="KW-1133">Transmembrane helix</keyword>
<accession>A0A9D1E4L7</accession>
<feature type="transmembrane region" description="Helical" evidence="2">
    <location>
        <begin position="20"/>
        <end position="43"/>
    </location>
</feature>
<dbReference type="Proteomes" id="UP000824200">
    <property type="component" value="Unassembled WGS sequence"/>
</dbReference>
<feature type="transmembrane region" description="Helical" evidence="2">
    <location>
        <begin position="49"/>
        <end position="82"/>
    </location>
</feature>
<comment type="caution">
    <text evidence="3">The sequence shown here is derived from an EMBL/GenBank/DDBJ whole genome shotgun (WGS) entry which is preliminary data.</text>
</comment>
<dbReference type="EMBL" id="DVHL01000035">
    <property type="protein sequence ID" value="HIR66047.1"/>
    <property type="molecule type" value="Genomic_DNA"/>
</dbReference>
<sequence>MKEYYQQRFHWIFRYTSKNFWYCIAKTLCIVVGLPIYSVMFLVEMALTLVNMLFCWIPVLNVVVTVVCKALMSLVGWTFYICILPDIKQYRQATAEEIQYDVSDADADASEEQNTEEVVDETNK</sequence>
<evidence type="ECO:0000313" key="4">
    <source>
        <dbReference type="Proteomes" id="UP000824200"/>
    </source>
</evidence>
<evidence type="ECO:0000256" key="1">
    <source>
        <dbReference type="SAM" id="MobiDB-lite"/>
    </source>
</evidence>
<reference evidence="3" key="2">
    <citation type="journal article" date="2021" name="PeerJ">
        <title>Extensive microbial diversity within the chicken gut microbiome revealed by metagenomics and culture.</title>
        <authorList>
            <person name="Gilroy R."/>
            <person name="Ravi A."/>
            <person name="Getino M."/>
            <person name="Pursley I."/>
            <person name="Horton D.L."/>
            <person name="Alikhan N.F."/>
            <person name="Baker D."/>
            <person name="Gharbi K."/>
            <person name="Hall N."/>
            <person name="Watson M."/>
            <person name="Adriaenssens E.M."/>
            <person name="Foster-Nyarko E."/>
            <person name="Jarju S."/>
            <person name="Secka A."/>
            <person name="Antonio M."/>
            <person name="Oren A."/>
            <person name="Chaudhuri R.R."/>
            <person name="La Ragione R."/>
            <person name="Hildebrand F."/>
            <person name="Pallen M.J."/>
        </authorList>
    </citation>
    <scope>NUCLEOTIDE SEQUENCE</scope>
    <source>
        <strain evidence="3">CHK121-14286</strain>
    </source>
</reference>
<name>A0A9D1E4L7_9BACT</name>
<protein>
    <submittedName>
        <fullName evidence="3">Uncharacterized protein</fullName>
    </submittedName>
</protein>